<evidence type="ECO:0000259" key="4">
    <source>
        <dbReference type="Pfam" id="PF16720"/>
    </source>
</evidence>
<dbReference type="Pfam" id="PF16720">
    <property type="entry name" value="Albumin_I_a"/>
    <property type="match status" value="1"/>
</dbReference>
<dbReference type="EMBL" id="MT468713">
    <property type="protein sequence ID" value="QMV80766.1"/>
    <property type="molecule type" value="mRNA"/>
</dbReference>
<feature type="chain" id="PRO_5028889204" evidence="3">
    <location>
        <begin position="26"/>
        <end position="127"/>
    </location>
</feature>
<evidence type="ECO:0000313" key="5">
    <source>
        <dbReference type="EMBL" id="QMV80766.1"/>
    </source>
</evidence>
<keyword evidence="3" id="KW-0732">Signal</keyword>
<reference evidence="5" key="2">
    <citation type="submission" date="2020-05" db="EMBL/GenBank/DDBJ databases">
        <authorList>
            <person name="Kalmankar N."/>
            <person name="Venkatesan R."/>
            <person name="Balaram P."/>
            <person name="Ramanathan S."/>
        </authorList>
    </citation>
    <scope>NUCLEOTIDE SEQUENCE</scope>
</reference>
<evidence type="ECO:0000256" key="3">
    <source>
        <dbReference type="SAM" id="SignalP"/>
    </source>
</evidence>
<evidence type="ECO:0000256" key="2">
    <source>
        <dbReference type="ARBA" id="ARBA00023157"/>
    </source>
</evidence>
<dbReference type="AlphaFoldDB" id="A0A7G5F3E1"/>
<accession>A0A7G5F3E1</accession>
<organism evidence="5">
    <name type="scientific">Clitoria ternatea</name>
    <name type="common">Butterfly pea</name>
    <dbReference type="NCBI Taxonomy" id="43366"/>
    <lineage>
        <taxon>Eukaryota</taxon>
        <taxon>Viridiplantae</taxon>
        <taxon>Streptophyta</taxon>
        <taxon>Embryophyta</taxon>
        <taxon>Tracheophyta</taxon>
        <taxon>Spermatophyta</taxon>
        <taxon>Magnoliopsida</taxon>
        <taxon>eudicotyledons</taxon>
        <taxon>Gunneridae</taxon>
        <taxon>Pentapetalae</taxon>
        <taxon>rosids</taxon>
        <taxon>fabids</taxon>
        <taxon>Fabales</taxon>
        <taxon>Fabaceae</taxon>
        <taxon>Papilionoideae</taxon>
        <taxon>50 kb inversion clade</taxon>
        <taxon>NPAAA clade</taxon>
        <taxon>indigoferoid/millettioid clade</taxon>
        <taxon>Phaseoleae</taxon>
        <taxon>Clitoria</taxon>
    </lineage>
</organism>
<feature type="signal peptide" evidence="3">
    <location>
        <begin position="1"/>
        <end position="25"/>
    </location>
</feature>
<reference evidence="5" key="1">
    <citation type="journal article" date="2020" name="Sci. Rep.">
        <title>Transcriptomic profiling of the medicinal plant Clitoria ternatea: identification of potential genes in cyclotide biosynthesis.</title>
        <authorList>
            <person name="Kalmankar N.V."/>
            <person name="Venkatesan R."/>
            <person name="Balaram P."/>
            <person name="Sowdhamini R."/>
        </authorList>
    </citation>
    <scope>NUCLEOTIDE SEQUENCE</scope>
</reference>
<keyword evidence="2" id="KW-1015">Disulfide bond</keyword>
<sequence length="127" mass="14279">MAYLRLFTLAAVIFFFAASVEKTKADLICSSTCLHTPCKASVCYCKNAVCYKNHVIAATSNSVNDYYLLCQSHEDCIIKESGNFCAPFLEHDVAYGWCFYAESEGYLLKDFLNIPEDIVKKPMQITS</sequence>
<keyword evidence="1" id="KW-0960">Knottin</keyword>
<evidence type="ECO:0000256" key="1">
    <source>
        <dbReference type="ARBA" id="ARBA00022854"/>
    </source>
</evidence>
<feature type="domain" description="Albumin I chain a" evidence="4">
    <location>
        <begin position="69"/>
        <end position="113"/>
    </location>
</feature>
<dbReference type="InterPro" id="IPR032000">
    <property type="entry name" value="Albumin_I_a"/>
</dbReference>
<protein>
    <submittedName>
        <fullName evidence="5">Cyclotide</fullName>
    </submittedName>
</protein>
<proteinExistence type="evidence at transcript level"/>
<name>A0A7G5F3E1_CLITE</name>